<dbReference type="Pfam" id="PF04402">
    <property type="entry name" value="SIMPL"/>
    <property type="match status" value="1"/>
</dbReference>
<keyword evidence="3" id="KW-1185">Reference proteome</keyword>
<accession>U2YIY3</accession>
<gene>
    <name evidence="2" type="ORF">NT2_02_03970</name>
</gene>
<protein>
    <recommendedName>
        <fullName evidence="4">SIMPL domain-containing protein</fullName>
    </recommendedName>
</protein>
<dbReference type="AlphaFoldDB" id="U2YIY3"/>
<proteinExistence type="predicted"/>
<dbReference type="KEGG" id="ntd:EGO55_01530"/>
<dbReference type="GO" id="GO:0006974">
    <property type="term" value="P:DNA damage response"/>
    <property type="evidence" value="ECO:0007669"/>
    <property type="project" value="TreeGrafter"/>
</dbReference>
<dbReference type="Gene3D" id="3.30.70.2970">
    <property type="entry name" value="Protein of unknown function (DUF541), domain 2"/>
    <property type="match status" value="1"/>
</dbReference>
<dbReference type="EMBL" id="BASZ01000002">
    <property type="protein sequence ID" value="GAD48315.1"/>
    <property type="molecule type" value="Genomic_DNA"/>
</dbReference>
<reference evidence="2 3" key="1">
    <citation type="submission" date="2013-09" db="EMBL/GenBank/DDBJ databases">
        <title>Whole genome shotgun sequence of Novosphingobium tardaugens NBRC 16725.</title>
        <authorList>
            <person name="Isaki S."/>
            <person name="Hosoyama A."/>
            <person name="Tsuchikane K."/>
            <person name="Katsumata H."/>
            <person name="Ando Y."/>
            <person name="Yamazaki S."/>
            <person name="Fujita N."/>
        </authorList>
    </citation>
    <scope>NUCLEOTIDE SEQUENCE [LARGE SCALE GENOMIC DNA]</scope>
    <source>
        <strain evidence="2 3">NBRC 16725</strain>
    </source>
</reference>
<dbReference type="InterPro" id="IPR007497">
    <property type="entry name" value="SIMPL/DUF541"/>
</dbReference>
<sequence length="250" mass="25802">MKSHMLASLALASMALPAMASAHDGSTPIIAPGNTALTVSAEGKSTRKPDLALFTAGVTSQGSTAGEAMSTNSADMSRVIAALKKAGIADRDIQTSNLNLNPVYAPQRQLPDGTIEPAQPRIVGYQVNNTVSVKQRNLNDFGKVIDTLVTAGANQVNGPSFAMDNPDAALDEARVEAMQKARARADLYAKAAGMKVARIVSINESGGYAPPMPVMYARAQSAGMAAPAPPIAAGEVELNASVTVVFELAP</sequence>
<dbReference type="PANTHER" id="PTHR34387">
    <property type="entry name" value="SLR1258 PROTEIN"/>
    <property type="match status" value="1"/>
</dbReference>
<dbReference type="RefSeq" id="WP_021689222.1">
    <property type="nucleotide sequence ID" value="NZ_BASZ01000002.1"/>
</dbReference>
<dbReference type="OrthoDB" id="9813144at2"/>
<dbReference type="PANTHER" id="PTHR34387:SF1">
    <property type="entry name" value="PERIPLASMIC IMMUNOGENIC PROTEIN"/>
    <property type="match status" value="1"/>
</dbReference>
<evidence type="ECO:0000256" key="1">
    <source>
        <dbReference type="SAM" id="SignalP"/>
    </source>
</evidence>
<dbReference type="Proteomes" id="UP000016568">
    <property type="component" value="Unassembled WGS sequence"/>
</dbReference>
<name>U2YIY3_9SPHN</name>
<dbReference type="InterPro" id="IPR052022">
    <property type="entry name" value="26kDa_periplasmic_antigen"/>
</dbReference>
<organism evidence="2 3">
    <name type="scientific">Caenibius tardaugens NBRC 16725</name>
    <dbReference type="NCBI Taxonomy" id="1219035"/>
    <lineage>
        <taxon>Bacteria</taxon>
        <taxon>Pseudomonadati</taxon>
        <taxon>Pseudomonadota</taxon>
        <taxon>Alphaproteobacteria</taxon>
        <taxon>Sphingomonadales</taxon>
        <taxon>Erythrobacteraceae</taxon>
        <taxon>Caenibius</taxon>
    </lineage>
</organism>
<dbReference type="Gene3D" id="3.30.110.170">
    <property type="entry name" value="Protein of unknown function (DUF541), domain 1"/>
    <property type="match status" value="1"/>
</dbReference>
<dbReference type="eggNOG" id="COG2968">
    <property type="taxonomic scope" value="Bacteria"/>
</dbReference>
<evidence type="ECO:0008006" key="4">
    <source>
        <dbReference type="Google" id="ProtNLM"/>
    </source>
</evidence>
<evidence type="ECO:0000313" key="2">
    <source>
        <dbReference type="EMBL" id="GAD48315.1"/>
    </source>
</evidence>
<evidence type="ECO:0000313" key="3">
    <source>
        <dbReference type="Proteomes" id="UP000016568"/>
    </source>
</evidence>
<comment type="caution">
    <text evidence="2">The sequence shown here is derived from an EMBL/GenBank/DDBJ whole genome shotgun (WGS) entry which is preliminary data.</text>
</comment>
<keyword evidence="1" id="KW-0732">Signal</keyword>
<feature type="signal peptide" evidence="1">
    <location>
        <begin position="1"/>
        <end position="20"/>
    </location>
</feature>
<feature type="chain" id="PRO_5030177706" description="SIMPL domain-containing protein" evidence="1">
    <location>
        <begin position="21"/>
        <end position="250"/>
    </location>
</feature>